<dbReference type="InterPro" id="IPR017441">
    <property type="entry name" value="Protein_kinase_ATP_BS"/>
</dbReference>
<protein>
    <recommendedName>
        <fullName evidence="2">non-specific serine/threonine protein kinase</fullName>
        <ecNumber evidence="2">2.7.11.1</ecNumber>
    </recommendedName>
</protein>
<dbReference type="FunFam" id="3.30.200.20:FF:000191">
    <property type="entry name" value="3-phosphoinositide-dependent protein kinase 2-like"/>
    <property type="match status" value="1"/>
</dbReference>
<evidence type="ECO:0000256" key="1">
    <source>
        <dbReference type="ARBA" id="ARBA00010006"/>
    </source>
</evidence>
<feature type="region of interest" description="Disordered" evidence="11">
    <location>
        <begin position="185"/>
        <end position="235"/>
    </location>
</feature>
<dbReference type="EC" id="2.7.11.1" evidence="2"/>
<feature type="region of interest" description="Disordered" evidence="11">
    <location>
        <begin position="528"/>
        <end position="561"/>
    </location>
</feature>
<keyword evidence="3" id="KW-0723">Serine/threonine-protein kinase</keyword>
<dbReference type="Gene3D" id="3.30.200.20">
    <property type="entry name" value="Phosphorylase Kinase, domain 1"/>
    <property type="match status" value="1"/>
</dbReference>
<dbReference type="OrthoDB" id="347657at2759"/>
<gene>
    <name evidence="13" type="ORF">CROQUDRAFT_715088</name>
</gene>
<evidence type="ECO:0000256" key="9">
    <source>
        <dbReference type="ARBA" id="ARBA00048679"/>
    </source>
</evidence>
<feature type="compositionally biased region" description="Polar residues" evidence="11">
    <location>
        <begin position="132"/>
        <end position="167"/>
    </location>
</feature>
<proteinExistence type="inferred from homology"/>
<keyword evidence="14" id="KW-1185">Reference proteome</keyword>
<evidence type="ECO:0000313" key="13">
    <source>
        <dbReference type="EMBL" id="KAG0147428.1"/>
    </source>
</evidence>
<dbReference type="InterPro" id="IPR000719">
    <property type="entry name" value="Prot_kinase_dom"/>
</dbReference>
<dbReference type="AlphaFoldDB" id="A0A9P6TE59"/>
<evidence type="ECO:0000256" key="4">
    <source>
        <dbReference type="ARBA" id="ARBA00022679"/>
    </source>
</evidence>
<name>A0A9P6TE59_9BASI</name>
<reference evidence="13" key="1">
    <citation type="submission" date="2013-11" db="EMBL/GenBank/DDBJ databases">
        <title>Genome sequence of the fusiform rust pathogen reveals effectors for host alternation and coevolution with pine.</title>
        <authorList>
            <consortium name="DOE Joint Genome Institute"/>
            <person name="Smith K."/>
            <person name="Pendleton A."/>
            <person name="Kubisiak T."/>
            <person name="Anderson C."/>
            <person name="Salamov A."/>
            <person name="Aerts A."/>
            <person name="Riley R."/>
            <person name="Clum A."/>
            <person name="Lindquist E."/>
            <person name="Ence D."/>
            <person name="Campbell M."/>
            <person name="Kronenberg Z."/>
            <person name="Feau N."/>
            <person name="Dhillon B."/>
            <person name="Hamelin R."/>
            <person name="Burleigh J."/>
            <person name="Smith J."/>
            <person name="Yandell M."/>
            <person name="Nelson C."/>
            <person name="Grigoriev I."/>
            <person name="Davis J."/>
        </authorList>
    </citation>
    <scope>NUCLEOTIDE SEQUENCE</scope>
    <source>
        <strain evidence="13">G11</strain>
    </source>
</reference>
<sequence>MSTFTSSSSDSNSNQFIPQLELEPTHSQTLSDSNSNLISSSPPIRPTINTIQNQIVSLKLQPEHAQISNSSIRSTLNTPNSDLQHPSTATSSSTVSRASSARSTSSVQAVPFRTPNRTISSKLSHSPRPLQPLTSHPINSSSQIHPQIATSSPHNQDSLNPTTNLQPPESDDYRFPALASLQIQSTHHSPLAPEPGIDSLIIPPPELVRGRSNQLDEFDPNLPHPFSTQLRTTSQTRKSIQDFQIGEILGEGSYSTVFHAIEKSGRGTEYAIKVLDKRHIQKEKKIKYVAVERDTLNRLERHPGCLRLFATFQDDSSLYYLLEYAAKGEILKVIKLFGSLSTDCARFYAAQILDAIEHMHSRGVIHRDLKPENILLDSQMRVKIADFGSAKILAQAEDGVEAEERSHSFVGTAEYVSPELLLHKTTCKSSDIWAFGCVLFQLLAGTPPFRCRSEYLTFQKITSLDYAFPPNFPKDAQSLITQLLVLDPDSRLGARIGLSEIKSHEFFSSINWSTIWTITPPTLETGILPPRPTSTPETLDNLLLPPLPNSLTSTPSKGSLM</sequence>
<dbReference type="PROSITE" id="PS00107">
    <property type="entry name" value="PROTEIN_KINASE_ATP"/>
    <property type="match status" value="1"/>
</dbReference>
<dbReference type="FunFam" id="1.10.510.10:FF:000534">
    <property type="entry name" value="Serine/threonine-protein kinase PKH2"/>
    <property type="match status" value="1"/>
</dbReference>
<feature type="compositionally biased region" description="Low complexity" evidence="11">
    <location>
        <begin position="30"/>
        <end position="42"/>
    </location>
</feature>
<dbReference type="PROSITE" id="PS50011">
    <property type="entry name" value="PROTEIN_KINASE_DOM"/>
    <property type="match status" value="1"/>
</dbReference>
<dbReference type="PROSITE" id="PS00108">
    <property type="entry name" value="PROTEIN_KINASE_ST"/>
    <property type="match status" value="1"/>
</dbReference>
<dbReference type="CDD" id="cd05581">
    <property type="entry name" value="STKc_PDK1"/>
    <property type="match status" value="1"/>
</dbReference>
<feature type="compositionally biased region" description="Polar residues" evidence="11">
    <location>
        <begin position="226"/>
        <end position="235"/>
    </location>
</feature>
<evidence type="ECO:0000256" key="7">
    <source>
        <dbReference type="ARBA" id="ARBA00022840"/>
    </source>
</evidence>
<dbReference type="InterPro" id="IPR008271">
    <property type="entry name" value="Ser/Thr_kinase_AS"/>
</dbReference>
<dbReference type="Gene3D" id="1.10.510.10">
    <property type="entry name" value="Transferase(Phosphotransferase) domain 1"/>
    <property type="match status" value="1"/>
</dbReference>
<dbReference type="Proteomes" id="UP000886653">
    <property type="component" value="Unassembled WGS sequence"/>
</dbReference>
<comment type="similarity">
    <text evidence="1">Belongs to the protein kinase superfamily. AGC Ser/Thr protein kinase family. PDPK1 subfamily.</text>
</comment>
<comment type="caution">
    <text evidence="13">The sequence shown here is derived from an EMBL/GenBank/DDBJ whole genome shotgun (WGS) entry which is preliminary data.</text>
</comment>
<dbReference type="SMART" id="SM00220">
    <property type="entry name" value="S_TKc"/>
    <property type="match status" value="1"/>
</dbReference>
<dbReference type="GO" id="GO:0004674">
    <property type="term" value="F:protein serine/threonine kinase activity"/>
    <property type="evidence" value="ECO:0007669"/>
    <property type="project" value="UniProtKB-KW"/>
</dbReference>
<evidence type="ECO:0000256" key="10">
    <source>
        <dbReference type="PROSITE-ProRule" id="PRU10141"/>
    </source>
</evidence>
<evidence type="ECO:0000256" key="2">
    <source>
        <dbReference type="ARBA" id="ARBA00012513"/>
    </source>
</evidence>
<dbReference type="PANTHER" id="PTHR24356:SF163">
    <property type="entry name" value="3-PHOSPHOINOSITIDE-DEPENDENT PROTEIN KINASE 1-RELATED"/>
    <property type="match status" value="1"/>
</dbReference>
<accession>A0A9P6TE59</accession>
<evidence type="ECO:0000256" key="3">
    <source>
        <dbReference type="ARBA" id="ARBA00022527"/>
    </source>
</evidence>
<feature type="compositionally biased region" description="Polar residues" evidence="11">
    <location>
        <begin position="69"/>
        <end position="86"/>
    </location>
</feature>
<feature type="region of interest" description="Disordered" evidence="11">
    <location>
        <begin position="69"/>
        <end position="172"/>
    </location>
</feature>
<evidence type="ECO:0000256" key="6">
    <source>
        <dbReference type="ARBA" id="ARBA00022777"/>
    </source>
</evidence>
<evidence type="ECO:0000256" key="8">
    <source>
        <dbReference type="ARBA" id="ARBA00047899"/>
    </source>
</evidence>
<evidence type="ECO:0000256" key="11">
    <source>
        <dbReference type="SAM" id="MobiDB-lite"/>
    </source>
</evidence>
<dbReference type="PANTHER" id="PTHR24356">
    <property type="entry name" value="SERINE/THREONINE-PROTEIN KINASE"/>
    <property type="match status" value="1"/>
</dbReference>
<evidence type="ECO:0000259" key="12">
    <source>
        <dbReference type="PROSITE" id="PS50011"/>
    </source>
</evidence>
<feature type="domain" description="Protein kinase" evidence="12">
    <location>
        <begin position="243"/>
        <end position="507"/>
    </location>
</feature>
<keyword evidence="7 10" id="KW-0067">ATP-binding</keyword>
<dbReference type="InterPro" id="IPR039046">
    <property type="entry name" value="PDPK1"/>
</dbReference>
<feature type="binding site" evidence="10">
    <location>
        <position position="273"/>
    </location>
    <ligand>
        <name>ATP</name>
        <dbReference type="ChEBI" id="CHEBI:30616"/>
    </ligand>
</feature>
<evidence type="ECO:0000313" key="14">
    <source>
        <dbReference type="Proteomes" id="UP000886653"/>
    </source>
</evidence>
<dbReference type="Pfam" id="PF00069">
    <property type="entry name" value="Pkinase"/>
    <property type="match status" value="1"/>
</dbReference>
<evidence type="ECO:0000256" key="5">
    <source>
        <dbReference type="ARBA" id="ARBA00022741"/>
    </source>
</evidence>
<dbReference type="InterPro" id="IPR011009">
    <property type="entry name" value="Kinase-like_dom_sf"/>
</dbReference>
<keyword evidence="5 10" id="KW-0547">Nucleotide-binding</keyword>
<keyword evidence="4" id="KW-0808">Transferase</keyword>
<feature type="compositionally biased region" description="Low complexity" evidence="11">
    <location>
        <begin position="87"/>
        <end position="107"/>
    </location>
</feature>
<organism evidence="13 14">
    <name type="scientific">Cronartium quercuum f. sp. fusiforme G11</name>
    <dbReference type="NCBI Taxonomy" id="708437"/>
    <lineage>
        <taxon>Eukaryota</taxon>
        <taxon>Fungi</taxon>
        <taxon>Dikarya</taxon>
        <taxon>Basidiomycota</taxon>
        <taxon>Pucciniomycotina</taxon>
        <taxon>Pucciniomycetes</taxon>
        <taxon>Pucciniales</taxon>
        <taxon>Coleosporiaceae</taxon>
        <taxon>Cronartium</taxon>
    </lineage>
</organism>
<keyword evidence="6" id="KW-0418">Kinase</keyword>
<feature type="compositionally biased region" description="Low complexity" evidence="11">
    <location>
        <begin position="535"/>
        <end position="561"/>
    </location>
</feature>
<dbReference type="GO" id="GO:0035556">
    <property type="term" value="P:intracellular signal transduction"/>
    <property type="evidence" value="ECO:0007669"/>
    <property type="project" value="TreeGrafter"/>
</dbReference>
<dbReference type="GO" id="GO:0005524">
    <property type="term" value="F:ATP binding"/>
    <property type="evidence" value="ECO:0007669"/>
    <property type="project" value="UniProtKB-UniRule"/>
</dbReference>
<feature type="region of interest" description="Disordered" evidence="11">
    <location>
        <begin position="25"/>
        <end position="45"/>
    </location>
</feature>
<dbReference type="InterPro" id="IPR050236">
    <property type="entry name" value="Ser_Thr_kinase_AGC"/>
</dbReference>
<comment type="catalytic activity">
    <reaction evidence="9">
        <text>L-seryl-[protein] + ATP = O-phospho-L-seryl-[protein] + ADP + H(+)</text>
        <dbReference type="Rhea" id="RHEA:17989"/>
        <dbReference type="Rhea" id="RHEA-COMP:9863"/>
        <dbReference type="Rhea" id="RHEA-COMP:11604"/>
        <dbReference type="ChEBI" id="CHEBI:15378"/>
        <dbReference type="ChEBI" id="CHEBI:29999"/>
        <dbReference type="ChEBI" id="CHEBI:30616"/>
        <dbReference type="ChEBI" id="CHEBI:83421"/>
        <dbReference type="ChEBI" id="CHEBI:456216"/>
        <dbReference type="EC" id="2.7.11.1"/>
    </reaction>
</comment>
<dbReference type="SUPFAM" id="SSF56112">
    <property type="entry name" value="Protein kinase-like (PK-like)"/>
    <property type="match status" value="1"/>
</dbReference>
<dbReference type="EMBL" id="MU167248">
    <property type="protein sequence ID" value="KAG0147428.1"/>
    <property type="molecule type" value="Genomic_DNA"/>
</dbReference>
<comment type="catalytic activity">
    <reaction evidence="8">
        <text>L-threonyl-[protein] + ATP = O-phospho-L-threonyl-[protein] + ADP + H(+)</text>
        <dbReference type="Rhea" id="RHEA:46608"/>
        <dbReference type="Rhea" id="RHEA-COMP:11060"/>
        <dbReference type="Rhea" id="RHEA-COMP:11605"/>
        <dbReference type="ChEBI" id="CHEBI:15378"/>
        <dbReference type="ChEBI" id="CHEBI:30013"/>
        <dbReference type="ChEBI" id="CHEBI:30616"/>
        <dbReference type="ChEBI" id="CHEBI:61977"/>
        <dbReference type="ChEBI" id="CHEBI:456216"/>
        <dbReference type="EC" id="2.7.11.1"/>
    </reaction>
</comment>
<feature type="compositionally biased region" description="Polar residues" evidence="11">
    <location>
        <begin position="115"/>
        <end position="124"/>
    </location>
</feature>